<feature type="transmembrane region" description="Helical" evidence="1">
    <location>
        <begin position="55"/>
        <end position="72"/>
    </location>
</feature>
<sequence>MTLILRPVLLYVVDETMSMDRVLCALFACFRRKSVQINLPSIGARVKSTAQIPTFWIFVGCAISYISVNAFLQPPLLSSKYYFLKHSFGPRVLYYAFSNDAHRSQPRRCHLNVAVSIWVLSDI</sequence>
<accession>A0A9P5XSQ4</accession>
<evidence type="ECO:0000256" key="1">
    <source>
        <dbReference type="SAM" id="Phobius"/>
    </source>
</evidence>
<feature type="non-terminal residue" evidence="2">
    <location>
        <position position="123"/>
    </location>
</feature>
<dbReference type="EMBL" id="MU150452">
    <property type="protein sequence ID" value="KAF9456150.1"/>
    <property type="molecule type" value="Genomic_DNA"/>
</dbReference>
<keyword evidence="1" id="KW-1133">Transmembrane helix</keyword>
<evidence type="ECO:0000313" key="2">
    <source>
        <dbReference type="EMBL" id="KAF9456150.1"/>
    </source>
</evidence>
<name>A0A9P5XSQ4_9AGAR</name>
<keyword evidence="3" id="KW-1185">Reference proteome</keyword>
<dbReference type="Proteomes" id="UP000807353">
    <property type="component" value="Unassembled WGS sequence"/>
</dbReference>
<evidence type="ECO:0000313" key="3">
    <source>
        <dbReference type="Proteomes" id="UP000807353"/>
    </source>
</evidence>
<gene>
    <name evidence="2" type="ORF">BDZ94DRAFT_1276384</name>
</gene>
<keyword evidence="1" id="KW-0812">Transmembrane</keyword>
<organism evidence="2 3">
    <name type="scientific">Collybia nuda</name>
    <dbReference type="NCBI Taxonomy" id="64659"/>
    <lineage>
        <taxon>Eukaryota</taxon>
        <taxon>Fungi</taxon>
        <taxon>Dikarya</taxon>
        <taxon>Basidiomycota</taxon>
        <taxon>Agaricomycotina</taxon>
        <taxon>Agaricomycetes</taxon>
        <taxon>Agaricomycetidae</taxon>
        <taxon>Agaricales</taxon>
        <taxon>Tricholomatineae</taxon>
        <taxon>Clitocybaceae</taxon>
        <taxon>Collybia</taxon>
    </lineage>
</organism>
<reference evidence="2" key="1">
    <citation type="submission" date="2020-11" db="EMBL/GenBank/DDBJ databases">
        <authorList>
            <consortium name="DOE Joint Genome Institute"/>
            <person name="Ahrendt S."/>
            <person name="Riley R."/>
            <person name="Andreopoulos W."/>
            <person name="Labutti K."/>
            <person name="Pangilinan J."/>
            <person name="Ruiz-Duenas F.J."/>
            <person name="Barrasa J.M."/>
            <person name="Sanchez-Garcia M."/>
            <person name="Camarero S."/>
            <person name="Miyauchi S."/>
            <person name="Serrano A."/>
            <person name="Linde D."/>
            <person name="Babiker R."/>
            <person name="Drula E."/>
            <person name="Ayuso-Fernandez I."/>
            <person name="Pacheco R."/>
            <person name="Padilla G."/>
            <person name="Ferreira P."/>
            <person name="Barriuso J."/>
            <person name="Kellner H."/>
            <person name="Castanera R."/>
            <person name="Alfaro M."/>
            <person name="Ramirez L."/>
            <person name="Pisabarro A.G."/>
            <person name="Kuo A."/>
            <person name="Tritt A."/>
            <person name="Lipzen A."/>
            <person name="He G."/>
            <person name="Yan M."/>
            <person name="Ng V."/>
            <person name="Cullen D."/>
            <person name="Martin F."/>
            <person name="Rosso M.-N."/>
            <person name="Henrissat B."/>
            <person name="Hibbett D."/>
            <person name="Martinez A.T."/>
            <person name="Grigoriev I.V."/>
        </authorList>
    </citation>
    <scope>NUCLEOTIDE SEQUENCE</scope>
    <source>
        <strain evidence="2">CBS 247.69</strain>
    </source>
</reference>
<protein>
    <submittedName>
        <fullName evidence="2">Uncharacterized protein</fullName>
    </submittedName>
</protein>
<dbReference type="AlphaFoldDB" id="A0A9P5XSQ4"/>
<proteinExistence type="predicted"/>
<comment type="caution">
    <text evidence="2">The sequence shown here is derived from an EMBL/GenBank/DDBJ whole genome shotgun (WGS) entry which is preliminary data.</text>
</comment>
<keyword evidence="1" id="KW-0472">Membrane</keyword>